<protein>
    <submittedName>
        <fullName evidence="1">Uncharacterized protein</fullName>
    </submittedName>
</protein>
<proteinExistence type="predicted"/>
<dbReference type="Proteomes" id="UP000830552">
    <property type="component" value="Chromosome"/>
</dbReference>
<name>A0ABY4K8T8_9FLAO</name>
<keyword evidence="2" id="KW-1185">Reference proteome</keyword>
<dbReference type="EMBL" id="CP096203">
    <property type="protein sequence ID" value="UPQ76736.1"/>
    <property type="molecule type" value="Genomic_DNA"/>
</dbReference>
<gene>
    <name evidence="1" type="ORF">M0D58_04090</name>
</gene>
<evidence type="ECO:0000313" key="1">
    <source>
        <dbReference type="EMBL" id="UPQ76736.1"/>
    </source>
</evidence>
<reference evidence="1" key="1">
    <citation type="submission" date="2022-04" db="EMBL/GenBank/DDBJ databases">
        <title>Evolutionary, genomic, and biogeographic characterization of Chryseobacterium nepalense represented by a plastic-degrading bacterium AC3.</title>
        <authorList>
            <person name="Yin Z."/>
            <person name="Liu X."/>
            <person name="Wang D."/>
            <person name="Xie Z."/>
        </authorList>
    </citation>
    <scope>NUCLEOTIDE SEQUENCE</scope>
    <source>
        <strain evidence="1">AC3</strain>
    </source>
</reference>
<accession>A0ABY4K8T8</accession>
<sequence length="244" mass="28335">MGTNNLGFWLLAIENNKPSAYFLGLSFSHYYFNEVQNQPLIKDGFLQIEGSLVQIIKVPGLPGYDDYSAIADGKMFKVNLKELMKDTDQDGYNDIFEKCFGLNPDDKDSDGDGINDFVDINPMYRSEKNKFTELYEMLLPTYAGAPDFKKDPYYFEVFKTDCDYFHQINPGEYKVLFIPENEDKQSYYVRFTDVYDFGISKIRKNKEFPERFYINKWGSSSSTDCAAEYKNGKWELEMMGGIDI</sequence>
<evidence type="ECO:0000313" key="2">
    <source>
        <dbReference type="Proteomes" id="UP000830552"/>
    </source>
</evidence>
<organism evidence="1 2">
    <name type="scientific">Chryseobacterium nepalense</name>
    <dbReference type="NCBI Taxonomy" id="1854498"/>
    <lineage>
        <taxon>Bacteria</taxon>
        <taxon>Pseudomonadati</taxon>
        <taxon>Bacteroidota</taxon>
        <taxon>Flavobacteriia</taxon>
        <taxon>Flavobacteriales</taxon>
        <taxon>Weeksellaceae</taxon>
        <taxon>Chryseobacterium group</taxon>
        <taxon>Chryseobacterium</taxon>
    </lineage>
</organism>
<dbReference type="RefSeq" id="WP_248393727.1">
    <property type="nucleotide sequence ID" value="NZ_CP096203.1"/>
</dbReference>